<dbReference type="Pfam" id="PF00126">
    <property type="entry name" value="HTH_1"/>
    <property type="match status" value="1"/>
</dbReference>
<dbReference type="Proteomes" id="UP001168613">
    <property type="component" value="Unassembled WGS sequence"/>
</dbReference>
<dbReference type="RefSeq" id="WP_266123817.1">
    <property type="nucleotide sequence ID" value="NZ_JAJHNU010000005.1"/>
</dbReference>
<evidence type="ECO:0000256" key="1">
    <source>
        <dbReference type="ARBA" id="ARBA00009437"/>
    </source>
</evidence>
<feature type="domain" description="HTH lysR-type" evidence="6">
    <location>
        <begin position="1"/>
        <end position="58"/>
    </location>
</feature>
<dbReference type="Gene3D" id="1.10.10.10">
    <property type="entry name" value="Winged helix-like DNA-binding domain superfamily/Winged helix DNA-binding domain"/>
    <property type="match status" value="1"/>
</dbReference>
<dbReference type="PROSITE" id="PS50931">
    <property type="entry name" value="HTH_LYSR"/>
    <property type="match status" value="1"/>
</dbReference>
<organism evidence="7 8">
    <name type="scientific">Alcaligenes endophyticus</name>
    <dbReference type="NCBI Taxonomy" id="1929088"/>
    <lineage>
        <taxon>Bacteria</taxon>
        <taxon>Pseudomonadati</taxon>
        <taxon>Pseudomonadota</taxon>
        <taxon>Betaproteobacteria</taxon>
        <taxon>Burkholderiales</taxon>
        <taxon>Alcaligenaceae</taxon>
        <taxon>Alcaligenes</taxon>
    </lineage>
</organism>
<dbReference type="InterPro" id="IPR036390">
    <property type="entry name" value="WH_DNA-bd_sf"/>
</dbReference>
<evidence type="ECO:0000256" key="4">
    <source>
        <dbReference type="ARBA" id="ARBA00023159"/>
    </source>
</evidence>
<evidence type="ECO:0000313" key="8">
    <source>
        <dbReference type="Proteomes" id="UP001168613"/>
    </source>
</evidence>
<comment type="similarity">
    <text evidence="1">Belongs to the LysR transcriptional regulatory family.</text>
</comment>
<evidence type="ECO:0000259" key="6">
    <source>
        <dbReference type="PROSITE" id="PS50931"/>
    </source>
</evidence>
<comment type="caution">
    <text evidence="7">The sequence shown here is derived from an EMBL/GenBank/DDBJ whole genome shotgun (WGS) entry which is preliminary data.</text>
</comment>
<dbReference type="EMBL" id="JAJHNU010000005">
    <property type="protein sequence ID" value="MDN4122657.1"/>
    <property type="molecule type" value="Genomic_DNA"/>
</dbReference>
<keyword evidence="8" id="KW-1185">Reference proteome</keyword>
<dbReference type="PANTHER" id="PTHR30293:SF0">
    <property type="entry name" value="NITROGEN ASSIMILATION REGULATORY PROTEIN NAC"/>
    <property type="match status" value="1"/>
</dbReference>
<keyword evidence="4" id="KW-0010">Activator</keyword>
<dbReference type="Gene3D" id="3.40.190.290">
    <property type="match status" value="1"/>
</dbReference>
<reference evidence="7" key="1">
    <citation type="submission" date="2021-11" db="EMBL/GenBank/DDBJ databases">
        <title>Draft genome sequence of Alcaligenes endophyticus type strain CCUG 75668T.</title>
        <authorList>
            <person name="Salva-Serra F."/>
            <person name="Duran R.E."/>
            <person name="Seeger M."/>
            <person name="Moore E.R.B."/>
            <person name="Jaen-Luchoro D."/>
        </authorList>
    </citation>
    <scope>NUCLEOTIDE SEQUENCE</scope>
    <source>
        <strain evidence="7">CCUG 75668</strain>
    </source>
</reference>
<evidence type="ECO:0000256" key="2">
    <source>
        <dbReference type="ARBA" id="ARBA00023015"/>
    </source>
</evidence>
<evidence type="ECO:0000256" key="5">
    <source>
        <dbReference type="ARBA" id="ARBA00023163"/>
    </source>
</evidence>
<gene>
    <name evidence="7" type="ORF">LMS43_15300</name>
</gene>
<name>A0ABT8EN85_9BURK</name>
<proteinExistence type="inferred from homology"/>
<keyword evidence="5" id="KW-0804">Transcription</keyword>
<evidence type="ECO:0000313" key="7">
    <source>
        <dbReference type="EMBL" id="MDN4122657.1"/>
    </source>
</evidence>
<dbReference type="InterPro" id="IPR005119">
    <property type="entry name" value="LysR_subst-bd"/>
</dbReference>
<dbReference type="PANTHER" id="PTHR30293">
    <property type="entry name" value="TRANSCRIPTIONAL REGULATORY PROTEIN NAC-RELATED"/>
    <property type="match status" value="1"/>
</dbReference>
<accession>A0ABT8EN85</accession>
<protein>
    <submittedName>
        <fullName evidence="7">LysR family transcriptional regulator</fullName>
    </submittedName>
</protein>
<dbReference type="Pfam" id="PF03466">
    <property type="entry name" value="LysR_substrate"/>
    <property type="match status" value="1"/>
</dbReference>
<keyword evidence="2" id="KW-0805">Transcription regulation</keyword>
<sequence>MELRQLHYFVRIVELGSMGNAARELGIGTSALSQQISRLESELSTRLLQRTSTGVIPTAAGLALRQEAELVLRHAANAAQAAQAARLAGHVSIGMSPTTSSVLSVPLLMAMQQRYPDVRLHLVESLSGNLAQMLDRRQLDLAVLFHASTRQNWTLTPLLSEQLFVIAHADHFPLCTDKGLHLHDIIELPLVLPSASHGLRAIVDAAFFHYGYEPNLKAEIDGLSMLMDIVLAGIAATIQPGSAIVRANHQHLLRVPLHHPHMVRRNLVASLSDDQLSPAGLAARVVLVETMRKLVTQGNWPGATLTSAQGL</sequence>
<dbReference type="SUPFAM" id="SSF46785">
    <property type="entry name" value="Winged helix' DNA-binding domain"/>
    <property type="match status" value="1"/>
</dbReference>
<evidence type="ECO:0000256" key="3">
    <source>
        <dbReference type="ARBA" id="ARBA00023125"/>
    </source>
</evidence>
<dbReference type="InterPro" id="IPR000847">
    <property type="entry name" value="LysR_HTH_N"/>
</dbReference>
<keyword evidence="3" id="KW-0238">DNA-binding</keyword>
<dbReference type="SUPFAM" id="SSF53850">
    <property type="entry name" value="Periplasmic binding protein-like II"/>
    <property type="match status" value="1"/>
</dbReference>
<dbReference type="InterPro" id="IPR036388">
    <property type="entry name" value="WH-like_DNA-bd_sf"/>
</dbReference>